<dbReference type="EMBL" id="CAACVS010000650">
    <property type="protein sequence ID" value="VEU44589.1"/>
    <property type="molecule type" value="Genomic_DNA"/>
</dbReference>
<organism evidence="3 4">
    <name type="scientific">Pseudo-nitzschia multistriata</name>
    <dbReference type="NCBI Taxonomy" id="183589"/>
    <lineage>
        <taxon>Eukaryota</taxon>
        <taxon>Sar</taxon>
        <taxon>Stramenopiles</taxon>
        <taxon>Ochrophyta</taxon>
        <taxon>Bacillariophyta</taxon>
        <taxon>Bacillariophyceae</taxon>
        <taxon>Bacillariophycidae</taxon>
        <taxon>Bacillariales</taxon>
        <taxon>Bacillariaceae</taxon>
        <taxon>Pseudo-nitzschia</taxon>
    </lineage>
</organism>
<gene>
    <name evidence="3" type="ORF">PSNMU_V1.4_AUG-EV-PASAV3_0117050</name>
</gene>
<feature type="compositionally biased region" description="Polar residues" evidence="1">
    <location>
        <begin position="1"/>
        <end position="15"/>
    </location>
</feature>
<dbReference type="PANTHER" id="PTHR13411:SF6">
    <property type="entry name" value="PLASMINOGEN RECEPTOR (KT)"/>
    <property type="match status" value="1"/>
</dbReference>
<proteinExistence type="predicted"/>
<evidence type="ECO:0000313" key="4">
    <source>
        <dbReference type="Proteomes" id="UP000291116"/>
    </source>
</evidence>
<evidence type="ECO:0000256" key="2">
    <source>
        <dbReference type="SAM" id="Phobius"/>
    </source>
</evidence>
<feature type="transmembrane region" description="Helical" evidence="2">
    <location>
        <begin position="55"/>
        <end position="77"/>
    </location>
</feature>
<protein>
    <submittedName>
        <fullName evidence="3">Uncharacterized protein</fullName>
    </submittedName>
</protein>
<dbReference type="OrthoDB" id="40893at2759"/>
<dbReference type="PANTHER" id="PTHR13411">
    <property type="entry name" value="PLASMINOGEN RECEPTOR (KT)"/>
    <property type="match status" value="1"/>
</dbReference>
<dbReference type="Proteomes" id="UP000291116">
    <property type="component" value="Unassembled WGS sequence"/>
</dbReference>
<dbReference type="InterPro" id="IPR019319">
    <property type="entry name" value="Plg-R(KT)"/>
</dbReference>
<evidence type="ECO:0000313" key="3">
    <source>
        <dbReference type="EMBL" id="VEU44589.1"/>
    </source>
</evidence>
<accession>A0A448ZRB9</accession>
<feature type="transmembrane region" description="Helical" evidence="2">
    <location>
        <begin position="83"/>
        <end position="102"/>
    </location>
</feature>
<feature type="region of interest" description="Disordered" evidence="1">
    <location>
        <begin position="1"/>
        <end position="21"/>
    </location>
</feature>
<keyword evidence="2" id="KW-1133">Transmembrane helix</keyword>
<sequence>MGSSSSKTEAQNKNSKCQDDFGTKVRNAVNDEIARRAMMQREIQMAVNIARTRDILCVFGTAWGFLTAGVVTAKALGKKVPPVAGVPIVVGGLVLGNFYDLAYGNKLQRVVKEAEHILEHERGRFVPFKQAPFSKFYTDEERAALFESASAVGDLFPNSFYAPRQGLPPPPTPSGKE</sequence>
<name>A0A448ZRB9_9STRA</name>
<keyword evidence="2" id="KW-0812">Transmembrane</keyword>
<dbReference type="GO" id="GO:0005886">
    <property type="term" value="C:plasma membrane"/>
    <property type="evidence" value="ECO:0007669"/>
    <property type="project" value="InterPro"/>
</dbReference>
<dbReference type="Pfam" id="PF10166">
    <property type="entry name" value="DUF2368"/>
    <property type="match status" value="1"/>
</dbReference>
<evidence type="ECO:0000256" key="1">
    <source>
        <dbReference type="SAM" id="MobiDB-lite"/>
    </source>
</evidence>
<dbReference type="AlphaFoldDB" id="A0A448ZRB9"/>
<keyword evidence="4" id="KW-1185">Reference proteome</keyword>
<reference evidence="3 4" key="1">
    <citation type="submission" date="2019-01" db="EMBL/GenBank/DDBJ databases">
        <authorList>
            <person name="Ferrante I. M."/>
        </authorList>
    </citation>
    <scope>NUCLEOTIDE SEQUENCE [LARGE SCALE GENOMIC DNA]</scope>
    <source>
        <strain evidence="3 4">B856</strain>
    </source>
</reference>
<keyword evidence="2" id="KW-0472">Membrane</keyword>